<feature type="transmembrane region" description="Helical" evidence="1">
    <location>
        <begin position="6"/>
        <end position="23"/>
    </location>
</feature>
<keyword evidence="1" id="KW-1133">Transmembrane helix</keyword>
<dbReference type="Proteomes" id="UP000322887">
    <property type="component" value="Chromosome"/>
</dbReference>
<reference evidence="2 3" key="1">
    <citation type="submission" date="2019-08" db="EMBL/GenBank/DDBJ databases">
        <title>Deep-cultivation of Planctomycetes and their phenomic and genomic characterization uncovers novel biology.</title>
        <authorList>
            <person name="Wiegand S."/>
            <person name="Jogler M."/>
            <person name="Boedeker C."/>
            <person name="Pinto D."/>
            <person name="Vollmers J."/>
            <person name="Rivas-Marin E."/>
            <person name="Kohn T."/>
            <person name="Peeters S.H."/>
            <person name="Heuer A."/>
            <person name="Rast P."/>
            <person name="Oberbeckmann S."/>
            <person name="Bunk B."/>
            <person name="Jeske O."/>
            <person name="Meyerdierks A."/>
            <person name="Storesund J.E."/>
            <person name="Kallscheuer N."/>
            <person name="Luecker S."/>
            <person name="Lage O.M."/>
            <person name="Pohl T."/>
            <person name="Merkel B.J."/>
            <person name="Hornburger P."/>
            <person name="Mueller R.-W."/>
            <person name="Bruemmer F."/>
            <person name="Labrenz M."/>
            <person name="Spormann A.M."/>
            <person name="Op den Camp H."/>
            <person name="Overmann J."/>
            <person name="Amann R."/>
            <person name="Jetten M.S.M."/>
            <person name="Mascher T."/>
            <person name="Medema M.H."/>
            <person name="Devos D.P."/>
            <person name="Kaster A.-K."/>
            <person name="Ovreas L."/>
            <person name="Rohde M."/>
            <person name="Galperin M.Y."/>
            <person name="Jogler C."/>
        </authorList>
    </citation>
    <scope>NUCLEOTIDE SEQUENCE [LARGE SCALE GENOMIC DNA]</scope>
    <source>
        <strain evidence="2 3">DSM 8797</strain>
    </source>
</reference>
<protein>
    <submittedName>
        <fullName evidence="2">Uncharacterized protein</fullName>
    </submittedName>
</protein>
<accession>A0ABX5YIW6</accession>
<gene>
    <name evidence="2" type="ORF">GmarT_14150</name>
</gene>
<keyword evidence="1" id="KW-0812">Transmembrane</keyword>
<organism evidence="2 3">
    <name type="scientific">Gimesia maris</name>
    <dbReference type="NCBI Taxonomy" id="122"/>
    <lineage>
        <taxon>Bacteria</taxon>
        <taxon>Pseudomonadati</taxon>
        <taxon>Planctomycetota</taxon>
        <taxon>Planctomycetia</taxon>
        <taxon>Planctomycetales</taxon>
        <taxon>Planctomycetaceae</taxon>
        <taxon>Gimesia</taxon>
    </lineage>
</organism>
<name>A0ABX5YIW6_9PLAN</name>
<evidence type="ECO:0000256" key="1">
    <source>
        <dbReference type="SAM" id="Phobius"/>
    </source>
</evidence>
<proteinExistence type="predicted"/>
<evidence type="ECO:0000313" key="2">
    <source>
        <dbReference type="EMBL" id="QEG15574.1"/>
    </source>
</evidence>
<dbReference type="EMBL" id="CP042910">
    <property type="protein sequence ID" value="QEG15574.1"/>
    <property type="molecule type" value="Genomic_DNA"/>
</dbReference>
<sequence length="82" mass="9541">MQTQAADLAIFFICLLLGGYYCLKYVMRSQGFRTGFWTGFWTRIFIGTLRSSTGSGFLEKIFKTFLFIFVLLLLLAFMNLRK</sequence>
<keyword evidence="3" id="KW-1185">Reference proteome</keyword>
<evidence type="ECO:0000313" key="3">
    <source>
        <dbReference type="Proteomes" id="UP000322887"/>
    </source>
</evidence>
<keyword evidence="1" id="KW-0472">Membrane</keyword>
<feature type="transmembrane region" description="Helical" evidence="1">
    <location>
        <begin position="61"/>
        <end position="80"/>
    </location>
</feature>